<protein>
    <submittedName>
        <fullName evidence="2">Uncharacterized protein</fullName>
    </submittedName>
</protein>
<proteinExistence type="predicted"/>
<organism evidence="2 3">
    <name type="scientific">Methylobacterium haplocladii</name>
    <dbReference type="NCBI Taxonomy" id="1176176"/>
    <lineage>
        <taxon>Bacteria</taxon>
        <taxon>Pseudomonadati</taxon>
        <taxon>Pseudomonadota</taxon>
        <taxon>Alphaproteobacteria</taxon>
        <taxon>Hyphomicrobiales</taxon>
        <taxon>Methylobacteriaceae</taxon>
        <taxon>Methylobacterium</taxon>
    </lineage>
</organism>
<dbReference type="OrthoDB" id="7998878at2"/>
<feature type="region of interest" description="Disordered" evidence="1">
    <location>
        <begin position="1"/>
        <end position="100"/>
    </location>
</feature>
<gene>
    <name evidence="2" type="ORF">MHA02_22510</name>
</gene>
<dbReference type="AlphaFoldDB" id="A0A512IQ60"/>
<name>A0A512IQ60_9HYPH</name>
<reference evidence="2 3" key="1">
    <citation type="submission" date="2019-07" db="EMBL/GenBank/DDBJ databases">
        <title>Whole genome shotgun sequence of Methylobacterium haplocladii NBRC 107714.</title>
        <authorList>
            <person name="Hosoyama A."/>
            <person name="Uohara A."/>
            <person name="Ohji S."/>
            <person name="Ichikawa N."/>
        </authorList>
    </citation>
    <scope>NUCLEOTIDE SEQUENCE [LARGE SCALE GENOMIC DNA]</scope>
    <source>
        <strain evidence="2 3">NBRC 107714</strain>
    </source>
</reference>
<sequence>MSDENTSHATITRKPDDVGKSGPPATGGGHQTPEQAAITGMGRGGLTDADRSHDRPDAGAAAERSPTATGGSSGGHSDQKSASGGGKVAGGHYDVEKDRE</sequence>
<evidence type="ECO:0000256" key="1">
    <source>
        <dbReference type="SAM" id="MobiDB-lite"/>
    </source>
</evidence>
<dbReference type="Proteomes" id="UP000321258">
    <property type="component" value="Unassembled WGS sequence"/>
</dbReference>
<keyword evidence="3" id="KW-1185">Reference proteome</keyword>
<dbReference type="RefSeq" id="WP_147078738.1">
    <property type="nucleotide sequence ID" value="NZ_BJZT01000024.1"/>
</dbReference>
<accession>A0A512IQ60</accession>
<comment type="caution">
    <text evidence="2">The sequence shown here is derived from an EMBL/GenBank/DDBJ whole genome shotgun (WGS) entry which is preliminary data.</text>
</comment>
<feature type="compositionally biased region" description="Basic and acidic residues" evidence="1">
    <location>
        <begin position="48"/>
        <end position="57"/>
    </location>
</feature>
<evidence type="ECO:0000313" key="2">
    <source>
        <dbReference type="EMBL" id="GEO99863.1"/>
    </source>
</evidence>
<evidence type="ECO:0000313" key="3">
    <source>
        <dbReference type="Proteomes" id="UP000321258"/>
    </source>
</evidence>
<dbReference type="EMBL" id="BJZT01000024">
    <property type="protein sequence ID" value="GEO99863.1"/>
    <property type="molecule type" value="Genomic_DNA"/>
</dbReference>